<accession>A0A7Z0LX16</accession>
<keyword evidence="1" id="KW-0812">Transmembrane</keyword>
<feature type="transmembrane region" description="Helical" evidence="1">
    <location>
        <begin position="12"/>
        <end position="34"/>
    </location>
</feature>
<evidence type="ECO:0000256" key="1">
    <source>
        <dbReference type="SAM" id="Phobius"/>
    </source>
</evidence>
<keyword evidence="1" id="KW-1133">Transmembrane helix</keyword>
<sequence>MEEVTREIALSLSIKTIFFSILAAGGTIAIATILKPLILIARDLVAWKIIECRYSNNHKKSQIEKLYRLKRRLETQFYENAHYVVHDEEAVAAYIADEPTEVHFAFIYDATKEHIKIEIIKLEEEIERNKKKLSFILQHLSMQEIENPLTALETKYQKHFENNSIRGVKIDHDWSEEEALKEIKKYL</sequence>
<reference evidence="2 3" key="1">
    <citation type="journal article" date="2003" name="Extremophiles">
        <title>Halomonas glaciei sp. nov. isolated from fast ice of Adelie Land, Antarctica.</title>
        <authorList>
            <person name="Reddy G.S."/>
            <person name="Raghavan P.U."/>
            <person name="Sarita N.B."/>
            <person name="Prakash J.S."/>
            <person name="Nagesh N."/>
            <person name="Delille D."/>
            <person name="Shivaji S."/>
        </authorList>
    </citation>
    <scope>NUCLEOTIDE SEQUENCE [LARGE SCALE GENOMIC DNA]</scope>
    <source>
        <strain evidence="2 3">DD39</strain>
    </source>
</reference>
<name>A0A7Z0LX16_9GAMM</name>
<protein>
    <submittedName>
        <fullName evidence="2">Uncharacterized protein</fullName>
    </submittedName>
</protein>
<evidence type="ECO:0000313" key="2">
    <source>
        <dbReference type="EMBL" id="NYS80141.1"/>
    </source>
</evidence>
<proteinExistence type="predicted"/>
<keyword evidence="3" id="KW-1185">Reference proteome</keyword>
<evidence type="ECO:0000313" key="3">
    <source>
        <dbReference type="Proteomes" id="UP000526892"/>
    </source>
</evidence>
<dbReference type="EMBL" id="JACCDE010000042">
    <property type="protein sequence ID" value="NYS80141.1"/>
    <property type="molecule type" value="Genomic_DNA"/>
</dbReference>
<comment type="caution">
    <text evidence="2">The sequence shown here is derived from an EMBL/GenBank/DDBJ whole genome shotgun (WGS) entry which is preliminary data.</text>
</comment>
<dbReference type="RefSeq" id="WP_179917216.1">
    <property type="nucleotide sequence ID" value="NZ_JACCDE010000042.1"/>
</dbReference>
<organism evidence="2 3">
    <name type="scientific">Vreelandella glaciei</name>
    <dbReference type="NCBI Taxonomy" id="186761"/>
    <lineage>
        <taxon>Bacteria</taxon>
        <taxon>Pseudomonadati</taxon>
        <taxon>Pseudomonadota</taxon>
        <taxon>Gammaproteobacteria</taxon>
        <taxon>Oceanospirillales</taxon>
        <taxon>Halomonadaceae</taxon>
        <taxon>Vreelandella</taxon>
    </lineage>
</organism>
<dbReference type="AlphaFoldDB" id="A0A7Z0LX16"/>
<dbReference type="Proteomes" id="UP000526892">
    <property type="component" value="Unassembled WGS sequence"/>
</dbReference>
<gene>
    <name evidence="2" type="ORF">HZS80_20970</name>
</gene>
<keyword evidence="1" id="KW-0472">Membrane</keyword>